<dbReference type="InterPro" id="IPR017438">
    <property type="entry name" value="ATP-NAD_kinase_N"/>
</dbReference>
<accession>A0A7T0KE66</accession>
<reference evidence="1 2" key="1">
    <citation type="submission" date="2020-11" db="EMBL/GenBank/DDBJ databases">
        <title>Corynebacterium sp. ZJ-599.</title>
        <authorList>
            <person name="Zhou J."/>
        </authorList>
    </citation>
    <scope>NUCLEOTIDE SEQUENCE [LARGE SCALE GENOMIC DNA]</scope>
    <source>
        <strain evidence="1 2">ZJ-599</strain>
    </source>
</reference>
<keyword evidence="2" id="KW-1185">Reference proteome</keyword>
<dbReference type="KEGG" id="cliz:G7Y31_10635"/>
<name>A0A7T0KE66_9CORY</name>
<dbReference type="Gene3D" id="3.40.50.10330">
    <property type="entry name" value="Probable inorganic polyphosphate/atp-NAD kinase, domain 1"/>
    <property type="match status" value="1"/>
</dbReference>
<proteinExistence type="predicted"/>
<organism evidence="1 2">
    <name type="scientific">Corynebacterium lizhenjunii</name>
    <dbReference type="NCBI Taxonomy" id="2709394"/>
    <lineage>
        <taxon>Bacteria</taxon>
        <taxon>Bacillati</taxon>
        <taxon>Actinomycetota</taxon>
        <taxon>Actinomycetes</taxon>
        <taxon>Mycobacteriales</taxon>
        <taxon>Corynebacteriaceae</taxon>
        <taxon>Corynebacterium</taxon>
    </lineage>
</organism>
<protein>
    <recommendedName>
        <fullName evidence="3">DAGKc domain-containing protein</fullName>
    </recommendedName>
</protein>
<evidence type="ECO:0000313" key="2">
    <source>
        <dbReference type="Proteomes" id="UP000594681"/>
    </source>
</evidence>
<dbReference type="EMBL" id="CP064954">
    <property type="protein sequence ID" value="QPK78952.1"/>
    <property type="molecule type" value="Genomic_DNA"/>
</dbReference>
<gene>
    <name evidence="1" type="ORF">G7Y31_10635</name>
</gene>
<dbReference type="AlphaFoldDB" id="A0A7T0KE66"/>
<dbReference type="Proteomes" id="UP000594681">
    <property type="component" value="Chromosome"/>
</dbReference>
<dbReference type="RefSeq" id="WP_165007367.1">
    <property type="nucleotide sequence ID" value="NZ_CP064954.1"/>
</dbReference>
<sequence>MKYLVLRCGSAWAPSSEMLAKLGSVQMHEVGAVPSRQELRVLDAAAREILPVDPTPSLDEIAARPDVAHLGAPGFAPQPVPEPLRVVICGNDAALSAVLTRAMRADYLWVEFAFVPSGESTAAQNWGLPTDAAEAWALAVAGQVRPAPLIRNDAGQAVAGSATITQWEDEAGHTGEITGEVIVDSTVLLRHGKGSGAPSVRSGEPTYGAKLVPMLDAPGIVAARATGPIFGTPPPPRGLRAKLQARMRPVRPGALDDASVLTGRAVQAGGPALRVVVDGVSSKRAVKRVTFYRHLRDLQVVRP</sequence>
<evidence type="ECO:0008006" key="3">
    <source>
        <dbReference type="Google" id="ProtNLM"/>
    </source>
</evidence>
<evidence type="ECO:0000313" key="1">
    <source>
        <dbReference type="EMBL" id="QPK78952.1"/>
    </source>
</evidence>